<dbReference type="InterPro" id="IPR015988">
    <property type="entry name" value="STAT_TF_CC"/>
</dbReference>
<evidence type="ECO:0000256" key="8">
    <source>
        <dbReference type="ARBA" id="ARBA00023125"/>
    </source>
</evidence>
<dbReference type="SMART" id="SM00964">
    <property type="entry name" value="STAT_int"/>
    <property type="match status" value="1"/>
</dbReference>
<dbReference type="GO" id="GO:0003700">
    <property type="term" value="F:DNA-binding transcription factor activity"/>
    <property type="evidence" value="ECO:0007669"/>
    <property type="project" value="InterPro"/>
</dbReference>
<evidence type="ECO:0000256" key="9">
    <source>
        <dbReference type="ARBA" id="ARBA00023159"/>
    </source>
</evidence>
<keyword evidence="9" id="KW-0010">Activator</keyword>
<dbReference type="GO" id="GO:0005634">
    <property type="term" value="C:nucleus"/>
    <property type="evidence" value="ECO:0007669"/>
    <property type="project" value="UniProtKB-SubCell"/>
</dbReference>
<dbReference type="Gene3D" id="1.10.238.10">
    <property type="entry name" value="EF-hand"/>
    <property type="match status" value="1"/>
</dbReference>
<comment type="subcellular location">
    <subcellularLocation>
        <location evidence="2">Cytoplasm</location>
    </subcellularLocation>
    <subcellularLocation>
        <location evidence="1">Nucleus</location>
    </subcellularLocation>
</comment>
<dbReference type="InterPro" id="IPR013800">
    <property type="entry name" value="STAT_TF_alpha"/>
</dbReference>
<dbReference type="Pfam" id="PF02865">
    <property type="entry name" value="STAT_int"/>
    <property type="match status" value="1"/>
</dbReference>
<dbReference type="InterPro" id="IPR001217">
    <property type="entry name" value="STAT"/>
</dbReference>
<evidence type="ECO:0000256" key="7">
    <source>
        <dbReference type="ARBA" id="ARBA00023015"/>
    </source>
</evidence>
<keyword evidence="4" id="KW-0963">Cytoplasm</keyword>
<evidence type="ECO:0000256" key="4">
    <source>
        <dbReference type="ARBA" id="ARBA00022490"/>
    </source>
</evidence>
<accession>A0AAW0PSV4</accession>
<keyword evidence="14" id="KW-1185">Reference proteome</keyword>
<dbReference type="GO" id="GO:0007165">
    <property type="term" value="P:signal transduction"/>
    <property type="evidence" value="ECO:0007669"/>
    <property type="project" value="InterPro"/>
</dbReference>
<evidence type="ECO:0000256" key="3">
    <source>
        <dbReference type="ARBA" id="ARBA00005586"/>
    </source>
</evidence>
<dbReference type="Pfam" id="PF01017">
    <property type="entry name" value="STAT_alpha"/>
    <property type="match status" value="1"/>
</dbReference>
<dbReference type="Pfam" id="PF02864">
    <property type="entry name" value="STAT_bind"/>
    <property type="match status" value="1"/>
</dbReference>
<name>A0AAW0PSV4_9GOBI</name>
<dbReference type="EMBL" id="JBBPFD010000002">
    <property type="protein sequence ID" value="KAK7938813.1"/>
    <property type="molecule type" value="Genomic_DNA"/>
</dbReference>
<keyword evidence="8" id="KW-0238">DNA-binding</keyword>
<dbReference type="SUPFAM" id="SSF49417">
    <property type="entry name" value="p53-like transcription factors"/>
    <property type="match status" value="1"/>
</dbReference>
<keyword evidence="6" id="KW-0727">SH2 domain</keyword>
<dbReference type="AlphaFoldDB" id="A0AAW0PSV4"/>
<evidence type="ECO:0000256" key="5">
    <source>
        <dbReference type="ARBA" id="ARBA00022553"/>
    </source>
</evidence>
<evidence type="ECO:0000313" key="13">
    <source>
        <dbReference type="EMBL" id="KAK7938813.1"/>
    </source>
</evidence>
<keyword evidence="10" id="KW-0804">Transcription</keyword>
<comment type="caution">
    <text evidence="13">The sequence shown here is derived from an EMBL/GenBank/DDBJ whole genome shotgun (WGS) entry which is preliminary data.</text>
</comment>
<proteinExistence type="inferred from homology"/>
<gene>
    <name evidence="13" type="ORF">WMY93_002139</name>
</gene>
<sequence length="915" mass="103929">MAQWQELLKLDPSLQSRVCQLYEGKFPREIRHCLSDWIESQNWEVAASDEPTARTIFQALGSKLDELKKESIHNNNVLMGPDYSAMKDFVMNHYESRPLALAEILCECLREENTILTSCSKDLNFHEKQKQKELDDKVTEVNRQTWETEREIKSLEALNEKLVYVQRRWQSELAKENGLSHEAVQQECQKQANFIAQTQQVIFDQIVRSVNLSAFVVKSLISEELPEWKRKQQMSCIGKPVNTSLELLEKWFSRVAESLLQILQQLKKLQEQSRPQISPASNLPEVTQQINSFTTSMLKTLIENALVVEKQPVMLRTPKPCILKTKIRFTVTLRFLINLPIFKTLLKVKPVFDKDVEEVRTIKGFRQIVFMENHSKWLDNYTPDGGLVAEFENLSIKEAKEGTKSKVKGPNESVIGVTEELHLIKFVTKLQMPGLECNIETSSLPVVVVSSTAQAPSAWASVLWYNLISLNQPTTLSLFLDPPPLSWEQLSQALSWQFLSAGDRELNEDQLNELKLKIVDNPDDLVYWHNFAKNDGPWLWIDGILDLIKTHLKGFGVMGASWVFESNREGAITFSWVEHSNGEVNVYAVEPYAKKELSAMSLPDIIYHYSLRAQQRKTTNPLVYLYPDIPKDNAFGPYYTTQENVAPINNDGYVNRKLISVSDRPTPPPSPPTEAQMDLETDVNQAPWSPSEFFPDDFEATIPPTSLLPLEQMFPLLTSFDAGRAVRSNFRVNGKFLSRFWLLTDAEFNQWRRRSGHKSPPNTEEHTLQPMRAQRGVNIVLYLFLDTGVFLGQTRKYARFPTDFCKGLRCYIIDSRSTKGVVQRQLEATSTAQKTWLSARSCCFGIGGATTSSTDTCAVKTSPHHAAVSAAVHRQPLRSASPTSSASALRSFCTKTEGAVVVDEQPKKDAAETDK</sequence>
<keyword evidence="11" id="KW-0539">Nucleus</keyword>
<dbReference type="PANTHER" id="PTHR11801">
    <property type="entry name" value="SIGNAL TRANSDUCER AND ACTIVATOR OF TRANSCRIPTION"/>
    <property type="match status" value="1"/>
</dbReference>
<keyword evidence="5" id="KW-0597">Phosphoprotein</keyword>
<organism evidence="13 14">
    <name type="scientific">Mugilogobius chulae</name>
    <name type="common">yellowstripe goby</name>
    <dbReference type="NCBI Taxonomy" id="88201"/>
    <lineage>
        <taxon>Eukaryota</taxon>
        <taxon>Metazoa</taxon>
        <taxon>Chordata</taxon>
        <taxon>Craniata</taxon>
        <taxon>Vertebrata</taxon>
        <taxon>Euteleostomi</taxon>
        <taxon>Actinopterygii</taxon>
        <taxon>Neopterygii</taxon>
        <taxon>Teleostei</taxon>
        <taxon>Neoteleostei</taxon>
        <taxon>Acanthomorphata</taxon>
        <taxon>Gobiaria</taxon>
        <taxon>Gobiiformes</taxon>
        <taxon>Gobioidei</taxon>
        <taxon>Gobiidae</taxon>
        <taxon>Gobionellinae</taxon>
        <taxon>Mugilogobius</taxon>
    </lineage>
</organism>
<evidence type="ECO:0000313" key="14">
    <source>
        <dbReference type="Proteomes" id="UP001460270"/>
    </source>
</evidence>
<dbReference type="SUPFAM" id="SSF48092">
    <property type="entry name" value="Transcription factor STAT-4 N-domain"/>
    <property type="match status" value="1"/>
</dbReference>
<protein>
    <recommendedName>
        <fullName evidence="12">STAT transcription factor protein interaction domain-containing protein</fullName>
    </recommendedName>
</protein>
<reference evidence="14" key="1">
    <citation type="submission" date="2024-04" db="EMBL/GenBank/DDBJ databases">
        <title>Salinicola lusitanus LLJ914,a marine bacterium isolated from the Okinawa Trough.</title>
        <authorList>
            <person name="Li J."/>
        </authorList>
    </citation>
    <scope>NUCLEOTIDE SEQUENCE [LARGE SCALE GENOMIC DNA]</scope>
</reference>
<evidence type="ECO:0000256" key="1">
    <source>
        <dbReference type="ARBA" id="ARBA00004123"/>
    </source>
</evidence>
<dbReference type="InterPro" id="IPR008967">
    <property type="entry name" value="p53-like_TF_DNA-bd_sf"/>
</dbReference>
<dbReference type="InterPro" id="IPR012345">
    <property type="entry name" value="STAT_TF_DNA-bd_N"/>
</dbReference>
<dbReference type="Gene3D" id="2.60.40.630">
    <property type="entry name" value="STAT transcription factor, DNA-binding domain"/>
    <property type="match status" value="1"/>
</dbReference>
<dbReference type="InterPro" id="IPR036535">
    <property type="entry name" value="STAT_N_sf"/>
</dbReference>
<keyword evidence="7" id="KW-0805">Transcription regulation</keyword>
<evidence type="ECO:0000256" key="10">
    <source>
        <dbReference type="ARBA" id="ARBA00023163"/>
    </source>
</evidence>
<dbReference type="SUPFAM" id="SSF47655">
    <property type="entry name" value="STAT"/>
    <property type="match status" value="1"/>
</dbReference>
<evidence type="ECO:0000256" key="2">
    <source>
        <dbReference type="ARBA" id="ARBA00004496"/>
    </source>
</evidence>
<dbReference type="InterPro" id="IPR048988">
    <property type="entry name" value="STAT_linker"/>
</dbReference>
<comment type="similarity">
    <text evidence="3">Belongs to the transcription factor STAT family.</text>
</comment>
<evidence type="ECO:0000256" key="6">
    <source>
        <dbReference type="ARBA" id="ARBA00022999"/>
    </source>
</evidence>
<dbReference type="Gene3D" id="1.20.1050.20">
    <property type="entry name" value="STAT transcription factor, all-alpha domain"/>
    <property type="match status" value="1"/>
</dbReference>
<feature type="domain" description="STAT transcription factor protein interaction" evidence="12">
    <location>
        <begin position="2"/>
        <end position="122"/>
    </location>
</feature>
<evidence type="ECO:0000259" key="12">
    <source>
        <dbReference type="SMART" id="SM00964"/>
    </source>
</evidence>
<evidence type="ECO:0000256" key="11">
    <source>
        <dbReference type="ARBA" id="ARBA00023242"/>
    </source>
</evidence>
<dbReference type="SUPFAM" id="SSF55550">
    <property type="entry name" value="SH2 domain"/>
    <property type="match status" value="1"/>
</dbReference>
<dbReference type="GO" id="GO:0005737">
    <property type="term" value="C:cytoplasm"/>
    <property type="evidence" value="ECO:0007669"/>
    <property type="project" value="UniProtKB-SubCell"/>
</dbReference>
<dbReference type="InterPro" id="IPR036860">
    <property type="entry name" value="SH2_dom_sf"/>
</dbReference>
<dbReference type="Gene3D" id="3.30.505.10">
    <property type="entry name" value="SH2 domain"/>
    <property type="match status" value="1"/>
</dbReference>
<dbReference type="GO" id="GO:0003677">
    <property type="term" value="F:DNA binding"/>
    <property type="evidence" value="ECO:0007669"/>
    <property type="project" value="UniProtKB-KW"/>
</dbReference>
<dbReference type="InterPro" id="IPR013799">
    <property type="entry name" value="STAT_TF_prot_interaction"/>
</dbReference>
<dbReference type="Proteomes" id="UP001460270">
    <property type="component" value="Unassembled WGS sequence"/>
</dbReference>
<dbReference type="Pfam" id="PF21354">
    <property type="entry name" value="STAT_linker"/>
    <property type="match status" value="1"/>
</dbReference>
<dbReference type="Gene3D" id="1.10.532.10">
    <property type="entry name" value="STAT transcription factor, N-terminal domain"/>
    <property type="match status" value="1"/>
</dbReference>
<dbReference type="InterPro" id="IPR013801">
    <property type="entry name" value="STAT_TF_DNA-bd"/>
</dbReference>